<evidence type="ECO:0000259" key="2">
    <source>
        <dbReference type="Pfam" id="PF13628"/>
    </source>
</evidence>
<dbReference type="InterPro" id="IPR012347">
    <property type="entry name" value="Ferritin-like"/>
</dbReference>
<dbReference type="Pfam" id="PF13628">
    <property type="entry name" value="DUF4142"/>
    <property type="match status" value="1"/>
</dbReference>
<sequence length="216" mass="23242">MPNFKIFSTGLVAIALSVATGCTPTTQHDQNTTSEVPPVRTEPVQATESPSLSPTTPGQNNLSSLDTQFINEAAQDGLAEVKLGKLASERATSNSVKQFGQHMVQDHTQVNNQLLQLATQKGVTLPKTLNNENQQVSQRLSKLSGAQFDQEYMNHMVQAHEKDVAAFENQAQQGQDTDVKAFAAQTLPALQKHLQEARSIANPGTATPTPTPTTTP</sequence>
<dbReference type="Gene3D" id="1.20.1260.10">
    <property type="match status" value="1"/>
</dbReference>
<feature type="compositionally biased region" description="Polar residues" evidence="1">
    <location>
        <begin position="44"/>
        <end position="62"/>
    </location>
</feature>
<feature type="compositionally biased region" description="Polar residues" evidence="1">
    <location>
        <begin position="25"/>
        <end position="35"/>
    </location>
</feature>
<dbReference type="PROSITE" id="PS51257">
    <property type="entry name" value="PROKAR_LIPOPROTEIN"/>
    <property type="match status" value="1"/>
</dbReference>
<keyword evidence="4" id="KW-1185">Reference proteome</keyword>
<evidence type="ECO:0000256" key="1">
    <source>
        <dbReference type="SAM" id="MobiDB-lite"/>
    </source>
</evidence>
<evidence type="ECO:0000313" key="3">
    <source>
        <dbReference type="EMBL" id="MBD2735962.1"/>
    </source>
</evidence>
<feature type="region of interest" description="Disordered" evidence="1">
    <location>
        <begin position="25"/>
        <end position="62"/>
    </location>
</feature>
<dbReference type="InterPro" id="IPR025419">
    <property type="entry name" value="DUF4142"/>
</dbReference>
<dbReference type="PANTHER" id="PTHR38593:SF1">
    <property type="entry name" value="BLR2558 PROTEIN"/>
    <property type="match status" value="1"/>
</dbReference>
<protein>
    <submittedName>
        <fullName evidence="3">DUF4142 domain-containing protein</fullName>
    </submittedName>
</protein>
<name>A0ABR8K8Z4_9NOSO</name>
<organism evidence="3 4">
    <name type="scientific">Nostoc paludosum FACHB-159</name>
    <dbReference type="NCBI Taxonomy" id="2692908"/>
    <lineage>
        <taxon>Bacteria</taxon>
        <taxon>Bacillati</taxon>
        <taxon>Cyanobacteriota</taxon>
        <taxon>Cyanophyceae</taxon>
        <taxon>Nostocales</taxon>
        <taxon>Nostocaceae</taxon>
        <taxon>Nostoc</taxon>
    </lineage>
</organism>
<proteinExistence type="predicted"/>
<comment type="caution">
    <text evidence="3">The sequence shown here is derived from an EMBL/GenBank/DDBJ whole genome shotgun (WGS) entry which is preliminary data.</text>
</comment>
<gene>
    <name evidence="3" type="ORF">H6H03_19045</name>
</gene>
<dbReference type="PANTHER" id="PTHR38593">
    <property type="entry name" value="BLR2558 PROTEIN"/>
    <property type="match status" value="1"/>
</dbReference>
<reference evidence="3 4" key="1">
    <citation type="journal article" date="2020" name="ISME J.">
        <title>Comparative genomics reveals insights into cyanobacterial evolution and habitat adaptation.</title>
        <authorList>
            <person name="Chen M.Y."/>
            <person name="Teng W.K."/>
            <person name="Zhao L."/>
            <person name="Hu C.X."/>
            <person name="Zhou Y.K."/>
            <person name="Han B.P."/>
            <person name="Song L.R."/>
            <person name="Shu W.S."/>
        </authorList>
    </citation>
    <scope>NUCLEOTIDE SEQUENCE [LARGE SCALE GENOMIC DNA]</scope>
    <source>
        <strain evidence="3 4">FACHB-159</strain>
    </source>
</reference>
<evidence type="ECO:0000313" key="4">
    <source>
        <dbReference type="Proteomes" id="UP000637383"/>
    </source>
</evidence>
<dbReference type="EMBL" id="JACJTU010000017">
    <property type="protein sequence ID" value="MBD2735962.1"/>
    <property type="molecule type" value="Genomic_DNA"/>
</dbReference>
<feature type="domain" description="DUF4142" evidence="2">
    <location>
        <begin position="66"/>
        <end position="199"/>
    </location>
</feature>
<dbReference type="RefSeq" id="WP_190956621.1">
    <property type="nucleotide sequence ID" value="NZ_JACJTU010000017.1"/>
</dbReference>
<dbReference type="Proteomes" id="UP000637383">
    <property type="component" value="Unassembled WGS sequence"/>
</dbReference>
<accession>A0ABR8K8Z4</accession>